<dbReference type="Pfam" id="PF00486">
    <property type="entry name" value="Trans_reg_C"/>
    <property type="match status" value="1"/>
</dbReference>
<dbReference type="SMART" id="SM00448">
    <property type="entry name" value="REC"/>
    <property type="match status" value="1"/>
</dbReference>
<dbReference type="PROSITE" id="PS51755">
    <property type="entry name" value="OMPR_PHOB"/>
    <property type="match status" value="1"/>
</dbReference>
<dbReference type="PANTHER" id="PTHR48111">
    <property type="entry name" value="REGULATOR OF RPOS"/>
    <property type="match status" value="1"/>
</dbReference>
<dbReference type="Gene3D" id="1.10.10.10">
    <property type="entry name" value="Winged helix-like DNA-binding domain superfamily/Winged helix DNA-binding domain"/>
    <property type="match status" value="1"/>
</dbReference>
<dbReference type="Gene3D" id="3.40.50.2300">
    <property type="match status" value="1"/>
</dbReference>
<dbReference type="PROSITE" id="PS50110">
    <property type="entry name" value="RESPONSE_REGULATORY"/>
    <property type="match status" value="1"/>
</dbReference>
<evidence type="ECO:0000256" key="4">
    <source>
        <dbReference type="ARBA" id="ARBA00023125"/>
    </source>
</evidence>
<dbReference type="SUPFAM" id="SSF52172">
    <property type="entry name" value="CheY-like"/>
    <property type="match status" value="1"/>
</dbReference>
<feature type="DNA-binding region" description="OmpR/PhoB-type" evidence="7">
    <location>
        <begin position="124"/>
        <end position="222"/>
    </location>
</feature>
<evidence type="ECO:0000256" key="5">
    <source>
        <dbReference type="ARBA" id="ARBA00023163"/>
    </source>
</evidence>
<dbReference type="SMART" id="SM00862">
    <property type="entry name" value="Trans_reg_C"/>
    <property type="match status" value="1"/>
</dbReference>
<gene>
    <name evidence="10" type="ORF">KSB_33140</name>
</gene>
<dbReference type="InterPro" id="IPR001867">
    <property type="entry name" value="OmpR/PhoB-type_DNA-bd"/>
</dbReference>
<dbReference type="Gene3D" id="6.10.250.690">
    <property type="match status" value="1"/>
</dbReference>
<feature type="domain" description="OmpR/PhoB-type" evidence="9">
    <location>
        <begin position="124"/>
        <end position="222"/>
    </location>
</feature>
<keyword evidence="3" id="KW-0805">Transcription regulation</keyword>
<dbReference type="PANTHER" id="PTHR48111:SF22">
    <property type="entry name" value="REGULATOR OF RPOS"/>
    <property type="match status" value="1"/>
</dbReference>
<evidence type="ECO:0000313" key="10">
    <source>
        <dbReference type="EMBL" id="GHO54839.1"/>
    </source>
</evidence>
<evidence type="ECO:0000256" key="2">
    <source>
        <dbReference type="ARBA" id="ARBA00023012"/>
    </source>
</evidence>
<dbReference type="InterPro" id="IPR039420">
    <property type="entry name" value="WalR-like"/>
</dbReference>
<dbReference type="CDD" id="cd19935">
    <property type="entry name" value="REC_OmpR_CusR-like"/>
    <property type="match status" value="1"/>
</dbReference>
<organism evidence="10 11">
    <name type="scientific">Ktedonobacter robiniae</name>
    <dbReference type="NCBI Taxonomy" id="2778365"/>
    <lineage>
        <taxon>Bacteria</taxon>
        <taxon>Bacillati</taxon>
        <taxon>Chloroflexota</taxon>
        <taxon>Ktedonobacteria</taxon>
        <taxon>Ktedonobacterales</taxon>
        <taxon>Ktedonobacteraceae</taxon>
        <taxon>Ktedonobacter</taxon>
    </lineage>
</organism>
<accession>A0ABQ3UQ18</accession>
<protein>
    <submittedName>
        <fullName evidence="10">DNA-binding response regulator</fullName>
    </submittedName>
</protein>
<dbReference type="EMBL" id="BNJG01000001">
    <property type="protein sequence ID" value="GHO54839.1"/>
    <property type="molecule type" value="Genomic_DNA"/>
</dbReference>
<reference evidence="10 11" key="1">
    <citation type="journal article" date="2021" name="Int. J. Syst. Evol. Microbiol.">
        <title>Reticulibacter mediterranei gen. nov., sp. nov., within the new family Reticulibacteraceae fam. nov., and Ktedonospora formicarum gen. nov., sp. nov., Ktedonobacter robiniae sp. nov., Dictyobacter formicarum sp. nov. and Dictyobacter arantiisoli sp. nov., belonging to the class Ktedonobacteria.</title>
        <authorList>
            <person name="Yabe S."/>
            <person name="Zheng Y."/>
            <person name="Wang C.M."/>
            <person name="Sakai Y."/>
            <person name="Abe K."/>
            <person name="Yokota A."/>
            <person name="Donadio S."/>
            <person name="Cavaletti L."/>
            <person name="Monciardini P."/>
        </authorList>
    </citation>
    <scope>NUCLEOTIDE SEQUENCE [LARGE SCALE GENOMIC DNA]</scope>
    <source>
        <strain evidence="10 11">SOSP1-30</strain>
    </source>
</reference>
<dbReference type="InterPro" id="IPR036388">
    <property type="entry name" value="WH-like_DNA-bd_sf"/>
</dbReference>
<evidence type="ECO:0000256" key="3">
    <source>
        <dbReference type="ARBA" id="ARBA00023015"/>
    </source>
</evidence>
<dbReference type="InterPro" id="IPR001789">
    <property type="entry name" value="Sig_transdc_resp-reg_receiver"/>
</dbReference>
<dbReference type="RefSeq" id="WP_201371506.1">
    <property type="nucleotide sequence ID" value="NZ_BNJG01000001.1"/>
</dbReference>
<comment type="caution">
    <text evidence="10">The sequence shown here is derived from an EMBL/GenBank/DDBJ whole genome shotgun (WGS) entry which is preliminary data.</text>
</comment>
<evidence type="ECO:0000259" key="9">
    <source>
        <dbReference type="PROSITE" id="PS51755"/>
    </source>
</evidence>
<evidence type="ECO:0000259" key="8">
    <source>
        <dbReference type="PROSITE" id="PS50110"/>
    </source>
</evidence>
<evidence type="ECO:0000313" key="11">
    <source>
        <dbReference type="Proteomes" id="UP000654345"/>
    </source>
</evidence>
<keyword evidence="2" id="KW-0902">Two-component regulatory system</keyword>
<feature type="domain" description="Response regulatory" evidence="8">
    <location>
        <begin position="2"/>
        <end position="116"/>
    </location>
</feature>
<dbReference type="Pfam" id="PF00072">
    <property type="entry name" value="Response_reg"/>
    <property type="match status" value="1"/>
</dbReference>
<evidence type="ECO:0000256" key="6">
    <source>
        <dbReference type="PROSITE-ProRule" id="PRU00169"/>
    </source>
</evidence>
<evidence type="ECO:0000256" key="7">
    <source>
        <dbReference type="PROSITE-ProRule" id="PRU01091"/>
    </source>
</evidence>
<name>A0ABQ3UQ18_9CHLR</name>
<dbReference type="GO" id="GO:0003677">
    <property type="term" value="F:DNA binding"/>
    <property type="evidence" value="ECO:0007669"/>
    <property type="project" value="UniProtKB-KW"/>
</dbReference>
<dbReference type="Proteomes" id="UP000654345">
    <property type="component" value="Unassembled WGS sequence"/>
</dbReference>
<keyword evidence="1 6" id="KW-0597">Phosphoprotein</keyword>
<dbReference type="CDD" id="cd00383">
    <property type="entry name" value="trans_reg_C"/>
    <property type="match status" value="1"/>
</dbReference>
<keyword evidence="5" id="KW-0804">Transcription</keyword>
<evidence type="ECO:0000256" key="1">
    <source>
        <dbReference type="ARBA" id="ARBA00022553"/>
    </source>
</evidence>
<dbReference type="InterPro" id="IPR011006">
    <property type="entry name" value="CheY-like_superfamily"/>
</dbReference>
<sequence length="224" mass="25452">MRILIIEDDPRLGPSLKKGLEGSHHAVDLLADGEDAVYMATSIPYDLVILDILLPGLSGFEVCRQLREQGKTMPILLLTALGEVEHRVKGLDLGADDYLTKPFAFSELEARVRALLRRGGPVLSTTLQFMDITLDTRTHEVKRAERLIPLGNKEYALLEFFMRHPHQVLSRSMIVEHVWDGDTEHLSNVIDVYIRYLRRKLCNENEPNVIQTIRGSGYQLKEPL</sequence>
<keyword evidence="4 7" id="KW-0238">DNA-binding</keyword>
<feature type="modified residue" description="4-aspartylphosphate" evidence="6">
    <location>
        <position position="51"/>
    </location>
</feature>
<keyword evidence="11" id="KW-1185">Reference proteome</keyword>
<proteinExistence type="predicted"/>